<comment type="catalytic activity">
    <reaction evidence="1 6">
        <text>an S-substituted glutathione + H2O = an S-substituted L-cysteinylglycine + L-glutamate</text>
        <dbReference type="Rhea" id="RHEA:59468"/>
        <dbReference type="ChEBI" id="CHEBI:15377"/>
        <dbReference type="ChEBI" id="CHEBI:29985"/>
        <dbReference type="ChEBI" id="CHEBI:90779"/>
        <dbReference type="ChEBI" id="CHEBI:143103"/>
        <dbReference type="EC" id="3.4.19.13"/>
    </reaction>
</comment>
<dbReference type="InterPro" id="IPR043137">
    <property type="entry name" value="GGT_ssub_C"/>
</dbReference>
<dbReference type="Gene3D" id="1.10.246.130">
    <property type="match status" value="1"/>
</dbReference>
<evidence type="ECO:0000256" key="5">
    <source>
        <dbReference type="PIRSR" id="PIRSR600101-2"/>
    </source>
</evidence>
<evidence type="ECO:0000256" key="1">
    <source>
        <dbReference type="ARBA" id="ARBA00001049"/>
    </source>
</evidence>
<dbReference type="EC" id="3.4.19.13" evidence="6"/>
<dbReference type="AlphaFoldDB" id="A0A2W0C1I3"/>
<keyword evidence="6" id="KW-0378">Hydrolase</keyword>
<protein>
    <recommendedName>
        <fullName evidence="6">Glutathione hydrolase proenzyme</fullName>
        <ecNumber evidence="6">2.3.2.2</ecNumber>
        <ecNumber evidence="6">3.4.19.13</ecNumber>
    </recommendedName>
    <component>
        <recommendedName>
            <fullName evidence="6">Glutathione hydrolase large chain</fullName>
        </recommendedName>
    </component>
    <component>
        <recommendedName>
            <fullName evidence="6">Glutathione hydrolase small chain</fullName>
        </recommendedName>
    </component>
</protein>
<keyword evidence="6 7" id="KW-0808">Transferase</keyword>
<dbReference type="EC" id="2.3.2.2" evidence="6"/>
<dbReference type="InterPro" id="IPR043138">
    <property type="entry name" value="GGT_lsub"/>
</dbReference>
<dbReference type="InterPro" id="IPR029055">
    <property type="entry name" value="Ntn_hydrolases_N"/>
</dbReference>
<dbReference type="Pfam" id="PF01019">
    <property type="entry name" value="G_glu_transpept"/>
    <property type="match status" value="1"/>
</dbReference>
<comment type="similarity">
    <text evidence="6">Belongs to the gamma-glutamyltransferase family.</text>
</comment>
<evidence type="ECO:0000313" key="7">
    <source>
        <dbReference type="EMBL" id="PYY25810.1"/>
    </source>
</evidence>
<dbReference type="NCBIfam" id="TIGR00066">
    <property type="entry name" value="g_glut_trans"/>
    <property type="match status" value="1"/>
</dbReference>
<dbReference type="SUPFAM" id="SSF56235">
    <property type="entry name" value="N-terminal nucleophile aminohydrolases (Ntn hydrolases)"/>
    <property type="match status" value="1"/>
</dbReference>
<comment type="PTM">
    <text evidence="6">Cleaved by autocatalysis into a large and a small subunit.</text>
</comment>
<comment type="catalytic activity">
    <reaction evidence="3 6">
        <text>an N-terminal (5-L-glutamyl)-[peptide] + an alpha-amino acid = 5-L-glutamyl amino acid + an N-terminal L-alpha-aminoacyl-[peptide]</text>
        <dbReference type="Rhea" id="RHEA:23904"/>
        <dbReference type="Rhea" id="RHEA-COMP:9780"/>
        <dbReference type="Rhea" id="RHEA-COMP:9795"/>
        <dbReference type="ChEBI" id="CHEBI:77644"/>
        <dbReference type="ChEBI" id="CHEBI:78597"/>
        <dbReference type="ChEBI" id="CHEBI:78599"/>
        <dbReference type="ChEBI" id="CHEBI:78608"/>
        <dbReference type="EC" id="2.3.2.2"/>
    </reaction>
</comment>
<comment type="pathway">
    <text evidence="6">Sulfur metabolism; glutathione metabolism.</text>
</comment>
<proteinExistence type="inferred from homology"/>
<dbReference type="UniPathway" id="UPA00204"/>
<reference evidence="7 8" key="1">
    <citation type="submission" date="2018-01" db="EMBL/GenBank/DDBJ databases">
        <title>Genome sequence of the PGP bacterium Paenibacillus illinoisensis E3.</title>
        <authorList>
            <person name="Rolli E."/>
            <person name="Marasco R."/>
            <person name="Bessem C."/>
            <person name="Michoud G."/>
            <person name="Gaiarsa S."/>
            <person name="Borin S."/>
            <person name="Daffonchio D."/>
        </authorList>
    </citation>
    <scope>NUCLEOTIDE SEQUENCE [LARGE SCALE GENOMIC DNA]</scope>
    <source>
        <strain evidence="7 8">E3</strain>
    </source>
</reference>
<comment type="catalytic activity">
    <reaction evidence="2 6">
        <text>glutathione + H2O = L-cysteinylglycine + L-glutamate</text>
        <dbReference type="Rhea" id="RHEA:28807"/>
        <dbReference type="ChEBI" id="CHEBI:15377"/>
        <dbReference type="ChEBI" id="CHEBI:29985"/>
        <dbReference type="ChEBI" id="CHEBI:57925"/>
        <dbReference type="ChEBI" id="CHEBI:61694"/>
        <dbReference type="EC" id="3.4.19.13"/>
    </reaction>
</comment>
<dbReference type="PRINTS" id="PR01210">
    <property type="entry name" value="GGTRANSPTASE"/>
</dbReference>
<dbReference type="PANTHER" id="PTHR43881">
    <property type="entry name" value="GAMMA-GLUTAMYLTRANSPEPTIDASE (AFU_ORTHOLOGUE AFUA_4G13580)"/>
    <property type="match status" value="1"/>
</dbReference>
<evidence type="ECO:0000256" key="2">
    <source>
        <dbReference type="ARBA" id="ARBA00001089"/>
    </source>
</evidence>
<dbReference type="GO" id="GO:0006751">
    <property type="term" value="P:glutathione catabolic process"/>
    <property type="evidence" value="ECO:0007669"/>
    <property type="project" value="UniProtKB-UniRule"/>
</dbReference>
<evidence type="ECO:0000256" key="6">
    <source>
        <dbReference type="RuleBase" id="RU368036"/>
    </source>
</evidence>
<evidence type="ECO:0000256" key="3">
    <source>
        <dbReference type="ARBA" id="ARBA00047417"/>
    </source>
</evidence>
<dbReference type="InterPro" id="IPR052896">
    <property type="entry name" value="GGT-like_enzyme"/>
</dbReference>
<comment type="subunit">
    <text evidence="6">This enzyme consists of two polypeptide chains, which are synthesized in precursor form from a single polypeptide.</text>
</comment>
<comment type="caution">
    <text evidence="7">The sequence shown here is derived from an EMBL/GenBank/DDBJ whole genome shotgun (WGS) entry which is preliminary data.</text>
</comment>
<keyword evidence="6 7" id="KW-0012">Acyltransferase</keyword>
<feature type="binding site" evidence="5">
    <location>
        <position position="433"/>
    </location>
    <ligand>
        <name>L-glutamate</name>
        <dbReference type="ChEBI" id="CHEBI:29985"/>
    </ligand>
</feature>
<dbReference type="GO" id="GO:0103068">
    <property type="term" value="F:leukotriene C4 gamma-glutamyl transferase activity"/>
    <property type="evidence" value="ECO:0007669"/>
    <property type="project" value="UniProtKB-EC"/>
</dbReference>
<dbReference type="PANTHER" id="PTHR43881:SF1">
    <property type="entry name" value="GAMMA-GLUTAMYLTRANSPEPTIDASE (AFU_ORTHOLOGUE AFUA_4G13580)"/>
    <property type="match status" value="1"/>
</dbReference>
<evidence type="ECO:0000313" key="8">
    <source>
        <dbReference type="Proteomes" id="UP000247459"/>
    </source>
</evidence>
<accession>A0A2W0C1I3</accession>
<dbReference type="GO" id="GO:0006750">
    <property type="term" value="P:glutathione biosynthetic process"/>
    <property type="evidence" value="ECO:0007669"/>
    <property type="project" value="UniProtKB-KW"/>
</dbReference>
<evidence type="ECO:0000256" key="4">
    <source>
        <dbReference type="PIRSR" id="PIRSR600101-1"/>
    </source>
</evidence>
<dbReference type="GO" id="GO:0036374">
    <property type="term" value="F:glutathione hydrolase activity"/>
    <property type="evidence" value="ECO:0007669"/>
    <property type="project" value="UniProtKB-UniRule"/>
</dbReference>
<dbReference type="Proteomes" id="UP000247459">
    <property type="component" value="Unassembled WGS sequence"/>
</dbReference>
<name>A0A2W0C1I3_9BACL</name>
<dbReference type="InterPro" id="IPR000101">
    <property type="entry name" value="GGT_peptidase"/>
</dbReference>
<gene>
    <name evidence="7" type="primary">ywrD</name>
    <name evidence="7" type="ORF">PIL02S_06388</name>
</gene>
<keyword evidence="6" id="KW-0865">Zymogen</keyword>
<dbReference type="EMBL" id="PRLG01000032">
    <property type="protein sequence ID" value="PYY25810.1"/>
    <property type="molecule type" value="Genomic_DNA"/>
</dbReference>
<dbReference type="Gene3D" id="3.60.20.40">
    <property type="match status" value="1"/>
</dbReference>
<feature type="active site" description="Nucleophile" evidence="4">
    <location>
        <position position="350"/>
    </location>
</feature>
<keyword evidence="6" id="KW-0317">Glutathione biosynthesis</keyword>
<sequence>MNIEEKEGGKVVPQVTGTQTMVVSPHSLASAAGSRILQQGGNAFDAAVAVSACLAVVYPHMTGLGGDSFWLTYSTEERSVRAYNASGRSGSRISAACFAGESAIPQRGPRSVITVPGMVDGWDAILQEYGSKTLAEVLEPAIRYALEGFPLSPDQHVNTAERFDVLAAYPQTAAIYLPRGKVPEQGSRFVQSALGRSLLQVADQGPDVFYSGSVGQEIVRSLKEQGGLLTLEDFARHRGEWVEPIKGSYRGLDLYQVPPNSQGFTGIMALQILEQFDLESIEHGSYEYYHLLVEALKLSFRDRDRYLTDPHFSSIPLDRLLSKSYAAKLADCIDMERALPMDTQPVGHDTAYAAVVDSEGNAVSFIQSLYFEFGSAVVGGDTGILLQNRGSFFSLDPSHVNRLEPDKRTFHTLMPAMACRDGKPYILYGTQGGEGQPQTQTALLTRMVDYGMTPQTAVREPRWVWGRTWGEVTQELRVEGRIEAEVQQRLRLAGHEVHTVEDFARVMGHAHAIMIDDNGFLLGGTDPRCDGAAIGW</sequence>
<organism evidence="7 8">
    <name type="scientific">Paenibacillus illinoisensis</name>
    <dbReference type="NCBI Taxonomy" id="59845"/>
    <lineage>
        <taxon>Bacteria</taxon>
        <taxon>Bacillati</taxon>
        <taxon>Bacillota</taxon>
        <taxon>Bacilli</taxon>
        <taxon>Bacillales</taxon>
        <taxon>Paenibacillaceae</taxon>
        <taxon>Paenibacillus</taxon>
    </lineage>
</organism>